<dbReference type="GO" id="GO:0000149">
    <property type="term" value="F:SNARE binding"/>
    <property type="evidence" value="ECO:0007669"/>
    <property type="project" value="TreeGrafter"/>
</dbReference>
<keyword evidence="13" id="KW-1185">Reference proteome</keyword>
<dbReference type="InterPro" id="IPR006895">
    <property type="entry name" value="Znf_Sec23_Sec24"/>
</dbReference>
<dbReference type="Proteomes" id="UP000002258">
    <property type="component" value="Chromosome 2"/>
</dbReference>
<dbReference type="InterPro" id="IPR006896">
    <property type="entry name" value="Sec23/24_trunk_dom"/>
</dbReference>
<evidence type="ECO:0000259" key="11">
    <source>
        <dbReference type="Pfam" id="PF08033"/>
    </source>
</evidence>
<dbReference type="GeneID" id="4836733"/>
<keyword evidence="3" id="KW-0813">Transport</keyword>
<dbReference type="Pfam" id="PF04811">
    <property type="entry name" value="Sec23_trunk"/>
    <property type="match status" value="1"/>
</dbReference>
<evidence type="ECO:0000256" key="7">
    <source>
        <dbReference type="SAM" id="MobiDB-lite"/>
    </source>
</evidence>
<evidence type="ECO:0000256" key="1">
    <source>
        <dbReference type="ARBA" id="ARBA00004394"/>
    </source>
</evidence>
<dbReference type="eggNOG" id="KOG1984">
    <property type="taxonomic scope" value="Eukaryota"/>
</dbReference>
<dbReference type="Pfam" id="PF08033">
    <property type="entry name" value="Sec23_BS"/>
    <property type="match status" value="1"/>
</dbReference>
<dbReference type="Gene3D" id="1.20.120.730">
    <property type="entry name" value="Sec23/Sec24 helical domain"/>
    <property type="match status" value="1"/>
</dbReference>
<dbReference type="HOGENOM" id="CLU_004589_1_0_1"/>
<dbReference type="PANTHER" id="PTHR13803:SF4">
    <property type="entry name" value="SECRETORY 24CD, ISOFORM C"/>
    <property type="match status" value="1"/>
</dbReference>
<dbReference type="InterPro" id="IPR029006">
    <property type="entry name" value="ADF-H/Gelsolin-like_dom_sf"/>
</dbReference>
<evidence type="ECO:0000259" key="9">
    <source>
        <dbReference type="Pfam" id="PF04811"/>
    </source>
</evidence>
<dbReference type="GO" id="GO:0090110">
    <property type="term" value="P:COPII-coated vesicle cargo loading"/>
    <property type="evidence" value="ECO:0007669"/>
    <property type="project" value="TreeGrafter"/>
</dbReference>
<dbReference type="GO" id="GO:0006886">
    <property type="term" value="P:intracellular protein transport"/>
    <property type="evidence" value="ECO:0007669"/>
    <property type="project" value="InterPro"/>
</dbReference>
<organism evidence="12 13">
    <name type="scientific">Scheffersomyces stipitis (strain ATCC 58785 / CBS 6054 / NBRC 10063 / NRRL Y-11545)</name>
    <name type="common">Yeast</name>
    <name type="synonym">Pichia stipitis</name>
    <dbReference type="NCBI Taxonomy" id="322104"/>
    <lineage>
        <taxon>Eukaryota</taxon>
        <taxon>Fungi</taxon>
        <taxon>Dikarya</taxon>
        <taxon>Ascomycota</taxon>
        <taxon>Saccharomycotina</taxon>
        <taxon>Pichiomycetes</taxon>
        <taxon>Debaryomycetaceae</taxon>
        <taxon>Scheffersomyces</taxon>
    </lineage>
</organism>
<evidence type="ECO:0000259" key="8">
    <source>
        <dbReference type="Pfam" id="PF04810"/>
    </source>
</evidence>
<dbReference type="Pfam" id="PF04810">
    <property type="entry name" value="zf-Sec23_Sec24"/>
    <property type="match status" value="1"/>
</dbReference>
<dbReference type="InterPro" id="IPR036180">
    <property type="entry name" value="Gelsolin-like_dom_sf"/>
</dbReference>
<comment type="similarity">
    <text evidence="2">Belongs to the SEC23/SEC24 family. SEC24 subfamily.</text>
</comment>
<feature type="domain" description="Sec23/Sec24 beta-sandwich" evidence="11">
    <location>
        <begin position="531"/>
        <end position="622"/>
    </location>
</feature>
<dbReference type="FunCoup" id="A3LN83">
    <property type="interactions" value="162"/>
</dbReference>
<dbReference type="InterPro" id="IPR036175">
    <property type="entry name" value="Sec23/24_helical_dom_sf"/>
</dbReference>
<dbReference type="Gene3D" id="2.30.30.380">
    <property type="entry name" value="Zn-finger domain of Sec23/24"/>
    <property type="match status" value="1"/>
</dbReference>
<dbReference type="SUPFAM" id="SSF82919">
    <property type="entry name" value="Zn-finger domain of Sec23/24"/>
    <property type="match status" value="1"/>
</dbReference>
<keyword evidence="4" id="KW-0963">Cytoplasm</keyword>
<proteinExistence type="inferred from homology"/>
<dbReference type="Gene3D" id="3.40.50.410">
    <property type="entry name" value="von Willebrand factor, type A domain"/>
    <property type="match status" value="1"/>
</dbReference>
<dbReference type="Gene3D" id="2.60.40.1670">
    <property type="entry name" value="beta-sandwich domain of Sec23/24"/>
    <property type="match status" value="1"/>
</dbReference>
<dbReference type="GO" id="GO:0030127">
    <property type="term" value="C:COPII vesicle coat"/>
    <property type="evidence" value="ECO:0007669"/>
    <property type="project" value="InterPro"/>
</dbReference>
<dbReference type="KEGG" id="pic:PICST_81443"/>
<evidence type="ECO:0000256" key="4">
    <source>
        <dbReference type="ARBA" id="ARBA00022490"/>
    </source>
</evidence>
<dbReference type="Gene3D" id="3.40.20.10">
    <property type="entry name" value="Severin"/>
    <property type="match status" value="1"/>
</dbReference>
<gene>
    <name evidence="12" type="primary">SFB3</name>
    <name evidence="12" type="ORF">PICST_81443</name>
</gene>
<comment type="subcellular location">
    <subcellularLocation>
        <location evidence="1">Golgi apparatus membrane</location>
    </subcellularLocation>
</comment>
<dbReference type="GO" id="GO:0070971">
    <property type="term" value="C:endoplasmic reticulum exit site"/>
    <property type="evidence" value="ECO:0007669"/>
    <property type="project" value="TreeGrafter"/>
</dbReference>
<feature type="compositionally biased region" description="Low complexity" evidence="7">
    <location>
        <begin position="32"/>
        <end position="51"/>
    </location>
</feature>
<dbReference type="AlphaFoldDB" id="A3LN83"/>
<name>A3LN83_PICST</name>
<dbReference type="InterPro" id="IPR012990">
    <property type="entry name" value="Beta-sandwich_Sec23_24"/>
</dbReference>
<sequence>MASVAASPTNSHAALYTASYNNSQQNQIYQQNPFQPSQNQNPYQSNQNFPNTNNHLSSAPVPKVLRDMNHLSQENEDLSLQQHRYANQVEYTSANDAGEFRSFYTFQNVSPPEATSQFHAVDQGTSSSKFIRSTMYYVPESESLRAATKLPISVTIRPFAPLLASEEPVPLVDMKRDDIGANDDPLSKGPIRCRRCRTYVNPSFQFTNDGKFMCNICQFPNNVVPDDYASVLDGQGYRIDRLSRPELHKGVYDLLVPDEYNFGGPEVHSQPLHHIFLIDISEQSVKQNLPVIIADAIRATLYTDDYDLDNYDPNEPETPNKRVKQKFAFIAFDKSLHFFNLSPTLESTQVVISSDLEDPFVPFSEGMFVDAEESKNVIEDALNQLESFCSQETVADSETCFLAACRTAMLCLEAVGGGKITSILSTLPTWGPGALKYKDNKNVGRSPAPLMEKRLYSVDNEYIKLLGRDFVEKNVGLDVHVISPTSVDLSNIGWLSSITGGTISRSSNFNFERDGRSLTAKIINSIKKASGYQGQLKLRCSNGLQVSQYYGTSSSIADTSVVGSVQDPVIPVLNEDQTFTILLEYDGKLSTKLDCHFQAALLYTDPDGVRKVRVINLVVAVTERLEDAFNFADENAIVTTIVRDTLSFVGKQPLTELRESVNSKLVEIFTQYRAMSEYGHNTTRTLTNQLLFPDSLVHLPIYLLAFIKSKAIRDSTAISSDVRLADLYQMLSMPIERLMYLLYPALIELHSISEEEAEFEPTNGFFSLPKSKEVSASHLQKGVYILCDGMKVYVWVHPESNMMLVKDLFGDQVESVEELNPLIDELPELPTHISEQARNIVKYFQTYIVGDSSLESAGIRLVRPGIDGVEHEFRELLVEDSLRGSMATNSSLGYPEYLSNLHKAIRVKLDNDSSSNKVKQSVTNAENHHDTLAQRLIHF</sequence>
<dbReference type="EMBL" id="CP000496">
    <property type="protein sequence ID" value="ABN64813.2"/>
    <property type="molecule type" value="Genomic_DNA"/>
</dbReference>
<dbReference type="RefSeq" id="XP_001382842.2">
    <property type="nucleotide sequence ID" value="XM_001382805.1"/>
</dbReference>
<protein>
    <submittedName>
        <fullName evidence="12">Sec-24-like membrane protein involved in ER to Golgi vesicular transport</fullName>
    </submittedName>
</protein>
<feature type="region of interest" description="Disordered" evidence="7">
    <location>
        <begin position="32"/>
        <end position="60"/>
    </location>
</feature>
<dbReference type="OrthoDB" id="49016at2759"/>
<feature type="domain" description="Sec23/Sec24 trunk" evidence="9">
    <location>
        <begin position="270"/>
        <end position="523"/>
    </location>
</feature>
<evidence type="ECO:0000256" key="5">
    <source>
        <dbReference type="ARBA" id="ARBA00022927"/>
    </source>
</evidence>
<dbReference type="GO" id="GO:0008270">
    <property type="term" value="F:zinc ion binding"/>
    <property type="evidence" value="ECO:0007669"/>
    <property type="project" value="InterPro"/>
</dbReference>
<dbReference type="InParanoid" id="A3LN83"/>
<dbReference type="Pfam" id="PF04815">
    <property type="entry name" value="Sec23_helical"/>
    <property type="match status" value="1"/>
</dbReference>
<dbReference type="SUPFAM" id="SSF81995">
    <property type="entry name" value="beta-sandwich domain of Sec23/24"/>
    <property type="match status" value="1"/>
</dbReference>
<dbReference type="OMA" id="INPFMTF"/>
<keyword evidence="5" id="KW-0653">Protein transport</keyword>
<feature type="domain" description="Sec23/Sec24 helical" evidence="10">
    <location>
        <begin position="633"/>
        <end position="739"/>
    </location>
</feature>
<dbReference type="PANTHER" id="PTHR13803">
    <property type="entry name" value="SEC24-RELATED PROTEIN"/>
    <property type="match status" value="1"/>
</dbReference>
<evidence type="ECO:0000259" key="10">
    <source>
        <dbReference type="Pfam" id="PF04815"/>
    </source>
</evidence>
<evidence type="ECO:0000256" key="3">
    <source>
        <dbReference type="ARBA" id="ARBA00022448"/>
    </source>
</evidence>
<dbReference type="SUPFAM" id="SSF53300">
    <property type="entry name" value="vWA-like"/>
    <property type="match status" value="1"/>
</dbReference>
<reference evidence="12 13" key="1">
    <citation type="journal article" date="2007" name="Nat. Biotechnol.">
        <title>Genome sequence of the lignocellulose-bioconverting and xylose-fermenting yeast Pichia stipitis.</title>
        <authorList>
            <person name="Jeffries T.W."/>
            <person name="Grigoriev I.V."/>
            <person name="Grimwood J."/>
            <person name="Laplaza J.M."/>
            <person name="Aerts A."/>
            <person name="Salamov A."/>
            <person name="Schmutz J."/>
            <person name="Lindquist E."/>
            <person name="Dehal P."/>
            <person name="Shapiro H."/>
            <person name="Jin Y.S."/>
            <person name="Passoth V."/>
            <person name="Richardson P.M."/>
        </authorList>
    </citation>
    <scope>NUCLEOTIDE SEQUENCE [LARGE SCALE GENOMIC DNA]</scope>
    <source>
        <strain evidence="13">ATCC 58785 / CBS 6054 / NBRC 10063 / NRRL Y-11545</strain>
    </source>
</reference>
<dbReference type="InterPro" id="IPR036174">
    <property type="entry name" value="Znf_Sec23_Sec24_sf"/>
</dbReference>
<dbReference type="STRING" id="322104.A3LN83"/>
<evidence type="ECO:0000313" key="12">
    <source>
        <dbReference type="EMBL" id="ABN64813.2"/>
    </source>
</evidence>
<feature type="domain" description="Zinc finger Sec23/Sec24-type" evidence="8">
    <location>
        <begin position="190"/>
        <end position="228"/>
    </location>
</feature>
<dbReference type="SUPFAM" id="SSF82754">
    <property type="entry name" value="C-terminal, gelsolin-like domain of Sec23/24"/>
    <property type="match status" value="1"/>
</dbReference>
<evidence type="ECO:0000256" key="6">
    <source>
        <dbReference type="ARBA" id="ARBA00023034"/>
    </source>
</evidence>
<dbReference type="InterPro" id="IPR006900">
    <property type="entry name" value="Sec23/24_helical_dom"/>
</dbReference>
<accession>A3LN83</accession>
<evidence type="ECO:0000256" key="2">
    <source>
        <dbReference type="ARBA" id="ARBA00008334"/>
    </source>
</evidence>
<evidence type="ECO:0000313" key="13">
    <source>
        <dbReference type="Proteomes" id="UP000002258"/>
    </source>
</evidence>
<dbReference type="SUPFAM" id="SSF81811">
    <property type="entry name" value="Helical domain of Sec23/24"/>
    <property type="match status" value="1"/>
</dbReference>
<keyword evidence="6" id="KW-0333">Golgi apparatus</keyword>
<dbReference type="GO" id="GO:0000139">
    <property type="term" value="C:Golgi membrane"/>
    <property type="evidence" value="ECO:0007669"/>
    <property type="project" value="UniProtKB-SubCell"/>
</dbReference>
<dbReference type="InterPro" id="IPR050550">
    <property type="entry name" value="SEC23_SEC24_subfamily"/>
</dbReference>
<dbReference type="InterPro" id="IPR036465">
    <property type="entry name" value="vWFA_dom_sf"/>
</dbReference>